<reference evidence="2 3" key="1">
    <citation type="journal article" date="2019" name="J. Hered.">
        <title>An Improved Genome Assembly for Drosophila navojoa, the Basal Species in the mojavensis Cluster.</title>
        <authorList>
            <person name="Vanderlinde T."/>
            <person name="Dupim E.G."/>
            <person name="Nazario-Yepiz N.O."/>
            <person name="Carvalho A.B."/>
        </authorList>
    </citation>
    <scope>NUCLEOTIDE SEQUENCE [LARGE SCALE GENOMIC DNA]</scope>
    <source>
        <strain evidence="2">Navoj_Jal97</strain>
        <tissue evidence="2">Whole organism</tissue>
    </source>
</reference>
<dbReference type="EMBL" id="LSRL02000699">
    <property type="protein sequence ID" value="TDG40042.1"/>
    <property type="molecule type" value="Genomic_DNA"/>
</dbReference>
<feature type="compositionally biased region" description="Acidic residues" evidence="1">
    <location>
        <begin position="40"/>
        <end position="54"/>
    </location>
</feature>
<dbReference type="OMA" id="IINEFWR"/>
<gene>
    <name evidence="2" type="ORF">AWZ03_013534</name>
</gene>
<feature type="region of interest" description="Disordered" evidence="1">
    <location>
        <begin position="35"/>
        <end position="54"/>
    </location>
</feature>
<proteinExistence type="predicted"/>
<evidence type="ECO:0000313" key="2">
    <source>
        <dbReference type="EMBL" id="TDG40042.1"/>
    </source>
</evidence>
<evidence type="ECO:0000313" key="3">
    <source>
        <dbReference type="Proteomes" id="UP000295192"/>
    </source>
</evidence>
<accession>A0A484AVH9</accession>
<dbReference type="AlphaFoldDB" id="A0A484AVH9"/>
<evidence type="ECO:0000256" key="1">
    <source>
        <dbReference type="SAM" id="MobiDB-lite"/>
    </source>
</evidence>
<protein>
    <submittedName>
        <fullName evidence="2">Uncharacterized protein</fullName>
    </submittedName>
</protein>
<keyword evidence="3" id="KW-1185">Reference proteome</keyword>
<name>A0A484AVH9_DRONA</name>
<organism evidence="2 3">
    <name type="scientific">Drosophila navojoa</name>
    <name type="common">Fruit fly</name>
    <dbReference type="NCBI Taxonomy" id="7232"/>
    <lineage>
        <taxon>Eukaryota</taxon>
        <taxon>Metazoa</taxon>
        <taxon>Ecdysozoa</taxon>
        <taxon>Arthropoda</taxon>
        <taxon>Hexapoda</taxon>
        <taxon>Insecta</taxon>
        <taxon>Pterygota</taxon>
        <taxon>Neoptera</taxon>
        <taxon>Endopterygota</taxon>
        <taxon>Diptera</taxon>
        <taxon>Brachycera</taxon>
        <taxon>Muscomorpha</taxon>
        <taxon>Ephydroidea</taxon>
        <taxon>Drosophilidae</taxon>
        <taxon>Drosophila</taxon>
    </lineage>
</organism>
<comment type="caution">
    <text evidence="2">The sequence shown here is derived from an EMBL/GenBank/DDBJ whole genome shotgun (WGS) entry which is preliminary data.</text>
</comment>
<sequence>MARMEDATTTFATMDGGWGDSRKIINEFWRLVNLTPRSGDDEDDDDDDDGGVDDDVMGLLDYRRARCGRSNVDVDWDVDTVDANSVSVAASRSTDNDHQRLI</sequence>
<dbReference type="Proteomes" id="UP000295192">
    <property type="component" value="Unassembled WGS sequence"/>
</dbReference>